<reference evidence="1" key="1">
    <citation type="submission" date="2017-04" db="EMBL/GenBank/DDBJ databases">
        <authorList>
            <person name="Varghese N."/>
            <person name="Submissions S."/>
        </authorList>
    </citation>
    <scope>NUCLEOTIDE SEQUENCE</scope>
    <source>
        <strain evidence="1">WTE2008</strain>
    </source>
</reference>
<sequence>MKEQKSMEGIAARRTALKVIRQVTEEGAYAALALDAALKNCGLSGADRRLVSRLTYDTLDHLIQLDWALSQVMAKPDTDIKLKNILRLGACQILLEDRIPESAATNICVQLCTELGMPGLKGVCNGILRNLVRKKDELAKPDAEKDPVKAAALKYSVPEWIYKRVYDDYGEEAEKILAFRNHDEGWMLRPNLLKLDDTGFEQLLARKVWKKEKADLPHAWRISGAMDISRDADYLSGNYSIQSGGSMLACLAMNVKRGQQILDCCAAPGGKTCYMAELMGGTGRIQAWDIHDHRVKLIEAQAQRLGLENIRPMVRDAAKKREDLYRTMDAVLLDAPCSGLGFMSQKPDLKLRVTEDSVRGLTELQAGLLDTVCEYVKPGGTLVYSTCSILKEENEKQAADFLARHPEFEETELPDTIPEKYRRMRKTGLQLLEYRDGMEGFYLIRMRRKND</sequence>
<dbReference type="EMBL" id="FWXZ01000001">
    <property type="protein sequence ID" value="SMC38419.1"/>
    <property type="molecule type" value="Genomic_DNA"/>
</dbReference>
<organism evidence="1 2">
    <name type="scientific">Aristaeella lactis</name>
    <dbReference type="NCBI Taxonomy" id="3046383"/>
    <lineage>
        <taxon>Bacteria</taxon>
        <taxon>Bacillati</taxon>
        <taxon>Bacillota</taxon>
        <taxon>Clostridia</taxon>
        <taxon>Eubacteriales</taxon>
        <taxon>Aristaeellaceae</taxon>
        <taxon>Aristaeella</taxon>
    </lineage>
</organism>
<evidence type="ECO:0000313" key="2">
    <source>
        <dbReference type="Proteomes" id="UP000192328"/>
    </source>
</evidence>
<evidence type="ECO:0000313" key="1">
    <source>
        <dbReference type="EMBL" id="SMC38419.1"/>
    </source>
</evidence>
<name>A0AC61PI92_9FIRM</name>
<proteinExistence type="predicted"/>
<protein>
    <submittedName>
        <fullName evidence="1">16S rRNA (Cytosine967-C5)-methyltransferase</fullName>
    </submittedName>
</protein>
<comment type="caution">
    <text evidence="1">The sequence shown here is derived from an EMBL/GenBank/DDBJ whole genome shotgun (WGS) entry which is preliminary data.</text>
</comment>
<dbReference type="Proteomes" id="UP000192328">
    <property type="component" value="Unassembled WGS sequence"/>
</dbReference>
<gene>
    <name evidence="1" type="ORF">SAMN06297397_0469</name>
</gene>
<accession>A0AC61PI92</accession>
<keyword evidence="2" id="KW-1185">Reference proteome</keyword>